<accession>A0A915A3N6</accession>
<reference evidence="2" key="1">
    <citation type="submission" date="2022-11" db="UniProtKB">
        <authorList>
            <consortium name="WormBaseParasite"/>
        </authorList>
    </citation>
    <scope>IDENTIFICATION</scope>
</reference>
<name>A0A915A3N6_PARUN</name>
<protein>
    <submittedName>
        <fullName evidence="2">RRM domain-containing protein</fullName>
    </submittedName>
</protein>
<evidence type="ECO:0000313" key="1">
    <source>
        <dbReference type="Proteomes" id="UP000887569"/>
    </source>
</evidence>
<sequence>QLRVDLSRWVHQFLVFRTHVVRCDLWVRSWCRSVRIDVLQQWRSPGEVFDVEVGGEERGGEGGSKSLQNSQEWPKILICSRRILIEGRDNWVKYPTALQFPR</sequence>
<dbReference type="WBParaSite" id="PgE408_g001_t05">
    <property type="protein sequence ID" value="PgE408_g001_t05"/>
    <property type="gene ID" value="PgE408_g001"/>
</dbReference>
<keyword evidence="1" id="KW-1185">Reference proteome</keyword>
<dbReference type="AlphaFoldDB" id="A0A915A3N6"/>
<evidence type="ECO:0000313" key="2">
    <source>
        <dbReference type="WBParaSite" id="PgE408_g001_t05"/>
    </source>
</evidence>
<proteinExistence type="predicted"/>
<organism evidence="1 2">
    <name type="scientific">Parascaris univalens</name>
    <name type="common">Nematode worm</name>
    <dbReference type="NCBI Taxonomy" id="6257"/>
    <lineage>
        <taxon>Eukaryota</taxon>
        <taxon>Metazoa</taxon>
        <taxon>Ecdysozoa</taxon>
        <taxon>Nematoda</taxon>
        <taxon>Chromadorea</taxon>
        <taxon>Rhabditida</taxon>
        <taxon>Spirurina</taxon>
        <taxon>Ascaridomorpha</taxon>
        <taxon>Ascaridoidea</taxon>
        <taxon>Ascarididae</taxon>
        <taxon>Parascaris</taxon>
    </lineage>
</organism>
<dbReference type="Proteomes" id="UP000887569">
    <property type="component" value="Unplaced"/>
</dbReference>